<dbReference type="Pfam" id="PF05787">
    <property type="entry name" value="PhoX"/>
    <property type="match status" value="1"/>
</dbReference>
<protein>
    <submittedName>
        <fullName evidence="3">Uncharacterized protein</fullName>
    </submittedName>
</protein>
<gene>
    <name evidence="3" type="ORF">ACHAWU_000263</name>
</gene>
<feature type="region of interest" description="Disordered" evidence="1">
    <location>
        <begin position="488"/>
        <end position="507"/>
    </location>
</feature>
<proteinExistence type="predicted"/>
<keyword evidence="4" id="KW-1185">Reference proteome</keyword>
<dbReference type="SUPFAM" id="SSF63825">
    <property type="entry name" value="YWTD domain"/>
    <property type="match status" value="1"/>
</dbReference>
<comment type="caution">
    <text evidence="3">The sequence shown here is derived from an EMBL/GenBank/DDBJ whole genome shotgun (WGS) entry which is preliminary data.</text>
</comment>
<dbReference type="SUPFAM" id="SSF63829">
    <property type="entry name" value="Calcium-dependent phosphotriesterase"/>
    <property type="match status" value="1"/>
</dbReference>
<reference evidence="3 4" key="1">
    <citation type="submission" date="2024-10" db="EMBL/GenBank/DDBJ databases">
        <title>Updated reference genomes for cyclostephanoid diatoms.</title>
        <authorList>
            <person name="Roberts W.R."/>
            <person name="Alverson A.J."/>
        </authorList>
    </citation>
    <scope>NUCLEOTIDE SEQUENCE [LARGE SCALE GENOMIC DNA]</scope>
    <source>
        <strain evidence="3 4">AJA232-27</strain>
    </source>
</reference>
<dbReference type="PANTHER" id="PTHR35399">
    <property type="entry name" value="SLR8030 PROTEIN"/>
    <property type="match status" value="1"/>
</dbReference>
<evidence type="ECO:0000313" key="3">
    <source>
        <dbReference type="EMBL" id="KAL3761168.1"/>
    </source>
</evidence>
<feature type="signal peptide" evidence="2">
    <location>
        <begin position="1"/>
        <end position="18"/>
    </location>
</feature>
<keyword evidence="2" id="KW-0732">Signal</keyword>
<feature type="chain" id="PRO_5044886943" evidence="2">
    <location>
        <begin position="19"/>
        <end position="526"/>
    </location>
</feature>
<name>A0ABD3ME70_9STRA</name>
<evidence type="ECO:0000313" key="4">
    <source>
        <dbReference type="Proteomes" id="UP001530293"/>
    </source>
</evidence>
<dbReference type="PANTHER" id="PTHR35399:SF2">
    <property type="entry name" value="DUF839 DOMAIN-CONTAINING PROTEIN"/>
    <property type="match status" value="1"/>
</dbReference>
<evidence type="ECO:0000256" key="1">
    <source>
        <dbReference type="SAM" id="MobiDB-lite"/>
    </source>
</evidence>
<dbReference type="InterPro" id="IPR008557">
    <property type="entry name" value="PhoX"/>
</dbReference>
<organism evidence="3 4">
    <name type="scientific">Discostella pseudostelligera</name>
    <dbReference type="NCBI Taxonomy" id="259834"/>
    <lineage>
        <taxon>Eukaryota</taxon>
        <taxon>Sar</taxon>
        <taxon>Stramenopiles</taxon>
        <taxon>Ochrophyta</taxon>
        <taxon>Bacillariophyta</taxon>
        <taxon>Coscinodiscophyceae</taxon>
        <taxon>Thalassiosirophycidae</taxon>
        <taxon>Stephanodiscales</taxon>
        <taxon>Stephanodiscaceae</taxon>
        <taxon>Discostella</taxon>
    </lineage>
</organism>
<dbReference type="EMBL" id="JALLBG020000156">
    <property type="protein sequence ID" value="KAL3761168.1"/>
    <property type="molecule type" value="Genomic_DNA"/>
</dbReference>
<accession>A0ABD3ME70</accession>
<evidence type="ECO:0000256" key="2">
    <source>
        <dbReference type="SAM" id="SignalP"/>
    </source>
</evidence>
<sequence>MKLTSAAIILLSASPAKGQDATFEPGNFSEGNKLVDSVTGGTLYLANGLQAVPVGHSGQKVVLADDSQSSIEYHANCDGGAAIPQADGGHIYVSNSEVGSYPDDLSGGVYALTFDGENKLQEYKQLLSGTAYNCHGGETPWGTWISCEEFRDNGRCWQVDPTGQKAPARTAITGQSMDGSSANEMFGAWEAFAWDADDKKGYVTNDDYPTKDVSKTYPDHVSQSYQGAVVRFSPDETALACLDAESDADKWCVLESGTVDYLKVVPSSEAGASGNFEWVSDKSEANPELYAASEGAHVEDGILTFTSTLEGYLWRLDLAAGTYTRSACPFASESDNLRILGGVVYLCTGKKLSLFPYCLRRDISCPSSWHLMLLPCLLYLFIRLAIADDDDNPGDALWRWDDKGASRMFYEVGHSYPAGVDFTLDKKVMYVSMYGDATYQVTRTDGLAFDAEPKSITYEVDGGIADGKTHEEIADQVAAIAVGVPAAEEASTGEATPEKPAGEASGAASNAVAGTIVGIITSTLML</sequence>
<dbReference type="AlphaFoldDB" id="A0ABD3ME70"/>
<dbReference type="Proteomes" id="UP001530293">
    <property type="component" value="Unassembled WGS sequence"/>
</dbReference>